<feature type="region of interest" description="Disordered" evidence="1">
    <location>
        <begin position="147"/>
        <end position="170"/>
    </location>
</feature>
<dbReference type="SUPFAM" id="SSF46785">
    <property type="entry name" value="Winged helix' DNA-binding domain"/>
    <property type="match status" value="1"/>
</dbReference>
<feature type="domain" description="HTH marR-type" evidence="2">
    <location>
        <begin position="1"/>
        <end position="140"/>
    </location>
</feature>
<reference evidence="4" key="1">
    <citation type="journal article" date="2019" name="Int. J. Syst. Evol. Microbiol.">
        <title>The Global Catalogue of Microorganisms (GCM) 10K type strain sequencing project: providing services to taxonomists for standard genome sequencing and annotation.</title>
        <authorList>
            <consortium name="The Broad Institute Genomics Platform"/>
            <consortium name="The Broad Institute Genome Sequencing Center for Infectious Disease"/>
            <person name="Wu L."/>
            <person name="Ma J."/>
        </authorList>
    </citation>
    <scope>NUCLEOTIDE SEQUENCE [LARGE SCALE GENOMIC DNA]</scope>
    <source>
        <strain evidence="4">CAIM 431</strain>
    </source>
</reference>
<dbReference type="Pfam" id="PF12802">
    <property type="entry name" value="MarR_2"/>
    <property type="match status" value="1"/>
</dbReference>
<dbReference type="Proteomes" id="UP001597326">
    <property type="component" value="Unassembled WGS sequence"/>
</dbReference>
<dbReference type="InterPro" id="IPR036390">
    <property type="entry name" value="WH_DNA-bd_sf"/>
</dbReference>
<dbReference type="InterPro" id="IPR000835">
    <property type="entry name" value="HTH_MarR-typ"/>
</dbReference>
<dbReference type="InterPro" id="IPR052526">
    <property type="entry name" value="HTH-type_Bedaq_tolerance"/>
</dbReference>
<sequence>MTPDPTAGLALDAMLTSARLTRYVRRHGHPADTAATWRALAALADQGPLRLGEFAQLDQLSQPTATAKMNRLVAAGLVERRADPSDGRAQLFQLTQAGHERLAGMREQGLACLLPGIEQLDDQERARLSEGLAVLRRVLDGCATPAITAGARPVGSPEPTESTDKETPHP</sequence>
<dbReference type="RefSeq" id="WP_343872657.1">
    <property type="nucleotide sequence ID" value="NZ_BAAAIX010000009.1"/>
</dbReference>
<dbReference type="PANTHER" id="PTHR39515:SF2">
    <property type="entry name" value="HTH-TYPE TRANSCRIPTIONAL REGULATOR RV0880"/>
    <property type="match status" value="1"/>
</dbReference>
<dbReference type="PROSITE" id="PS50995">
    <property type="entry name" value="HTH_MARR_2"/>
    <property type="match status" value="1"/>
</dbReference>
<keyword evidence="4" id="KW-1185">Reference proteome</keyword>
<dbReference type="PANTHER" id="PTHR39515">
    <property type="entry name" value="CONSERVED PROTEIN"/>
    <property type="match status" value="1"/>
</dbReference>
<dbReference type="SMART" id="SM00347">
    <property type="entry name" value="HTH_MARR"/>
    <property type="match status" value="1"/>
</dbReference>
<dbReference type="Gene3D" id="1.10.10.10">
    <property type="entry name" value="Winged helix-like DNA-binding domain superfamily/Winged helix DNA-binding domain"/>
    <property type="match status" value="1"/>
</dbReference>
<evidence type="ECO:0000256" key="1">
    <source>
        <dbReference type="SAM" id="MobiDB-lite"/>
    </source>
</evidence>
<evidence type="ECO:0000313" key="3">
    <source>
        <dbReference type="EMBL" id="MFD1889614.1"/>
    </source>
</evidence>
<comment type="caution">
    <text evidence="3">The sequence shown here is derived from an EMBL/GenBank/DDBJ whole genome shotgun (WGS) entry which is preliminary data.</text>
</comment>
<evidence type="ECO:0000313" key="4">
    <source>
        <dbReference type="Proteomes" id="UP001597326"/>
    </source>
</evidence>
<accession>A0ABW4RU48</accession>
<gene>
    <name evidence="3" type="ORF">ACFSCS_05340</name>
</gene>
<organism evidence="3 4">
    <name type="scientific">Luteococcus peritonei</name>
    <dbReference type="NCBI Taxonomy" id="88874"/>
    <lineage>
        <taxon>Bacteria</taxon>
        <taxon>Bacillati</taxon>
        <taxon>Actinomycetota</taxon>
        <taxon>Actinomycetes</taxon>
        <taxon>Propionibacteriales</taxon>
        <taxon>Propionibacteriaceae</taxon>
        <taxon>Luteococcus</taxon>
    </lineage>
</organism>
<proteinExistence type="predicted"/>
<dbReference type="InterPro" id="IPR036388">
    <property type="entry name" value="WH-like_DNA-bd_sf"/>
</dbReference>
<evidence type="ECO:0000259" key="2">
    <source>
        <dbReference type="PROSITE" id="PS50995"/>
    </source>
</evidence>
<name>A0ABW4RU48_9ACTN</name>
<protein>
    <submittedName>
        <fullName evidence="3">MarR family winged helix-turn-helix transcriptional regulator</fullName>
    </submittedName>
</protein>
<dbReference type="EMBL" id="JBHUFZ010000011">
    <property type="protein sequence ID" value="MFD1889614.1"/>
    <property type="molecule type" value="Genomic_DNA"/>
</dbReference>